<feature type="transmembrane region" description="Helical" evidence="1">
    <location>
        <begin position="85"/>
        <end position="102"/>
    </location>
</feature>
<feature type="transmembrane region" description="Helical" evidence="1">
    <location>
        <begin position="62"/>
        <end position="79"/>
    </location>
</feature>
<accession>Q9UWT9</accession>
<dbReference type="AlphaFoldDB" id="Q9UWT9"/>
<keyword evidence="1" id="KW-1133">Transmembrane helix</keyword>
<protein>
    <submittedName>
        <fullName evidence="2">Uncharacterized protein ORF-c22_017</fullName>
    </submittedName>
</protein>
<organism evidence="2">
    <name type="scientific">Saccharolobus solfataricus</name>
    <name type="common">Sulfolobus solfataricus</name>
    <dbReference type="NCBI Taxonomy" id="2287"/>
    <lineage>
        <taxon>Archaea</taxon>
        <taxon>Thermoproteota</taxon>
        <taxon>Thermoprotei</taxon>
        <taxon>Sulfolobales</taxon>
        <taxon>Sulfolobaceae</taxon>
        <taxon>Saccharolobus</taxon>
    </lineage>
</organism>
<keyword evidence="1" id="KW-0812">Transmembrane</keyword>
<dbReference type="EMBL" id="Y18930">
    <property type="protein sequence ID" value="CAB57765.1"/>
    <property type="molecule type" value="Genomic_DNA"/>
</dbReference>
<evidence type="ECO:0000313" key="2">
    <source>
        <dbReference type="EMBL" id="CAB57765.1"/>
    </source>
</evidence>
<evidence type="ECO:0000256" key="1">
    <source>
        <dbReference type="SAM" id="Phobius"/>
    </source>
</evidence>
<name>Q9UWT9_SACSO</name>
<proteinExistence type="predicted"/>
<keyword evidence="1" id="KW-0472">Membrane</keyword>
<sequence length="105" mass="12885">MVQLKTRYSVFGNRHSQQQLGQYYLHRILLQSSYRPLLPNHKYHTRNIYLLESLMKNLSKPLPLLIHLYLISIFSIFSIRYEFFIIYIIFYGFSQFLLRQYAFRN</sequence>
<gene>
    <name evidence="2" type="primary">ORF-c22_017</name>
</gene>
<reference evidence="2" key="1">
    <citation type="journal article" date="2000" name="Genome">
        <title>Gene content and organization of a 281-kbp contig from the genome of the extremely thermophilic archaeon, Sulfolobus solfataricus P2.</title>
        <authorList>
            <person name="Charlebois R.L."/>
            <person name="Singh R.K."/>
            <person name="Chan-Weiher C.C.-Y."/>
            <person name="Allard G."/>
            <person name="Chow C."/>
            <person name="Confalonieri F."/>
            <person name="Curtis B."/>
            <person name="Duguet M."/>
            <person name="Erauso G."/>
            <person name="Faguy D."/>
            <person name="Gaasterland T."/>
            <person name="Garrett R.A."/>
            <person name="Gordon P."/>
            <person name="Jeffries A.C."/>
            <person name="Kozera C."/>
            <person name="Kushwaha N."/>
            <person name="Lafleur E."/>
            <person name="Medina N."/>
            <person name="Peng X."/>
            <person name="Penny S.L."/>
            <person name="She Q."/>
            <person name="St Jean A."/>
            <person name="van der Oost J."/>
            <person name="Young F."/>
            <person name="Zivanovic Y."/>
            <person name="Doolittle W.F."/>
            <person name="Ragan M.A."/>
            <person name="Sensen C.W."/>
        </authorList>
    </citation>
    <scope>NUCLEOTIDE SEQUENCE</scope>
    <source>
        <strain evidence="2">P2</strain>
    </source>
</reference>